<protein>
    <submittedName>
        <fullName evidence="1">Uncharacterized protein</fullName>
    </submittedName>
</protein>
<evidence type="ECO:0000313" key="1">
    <source>
        <dbReference type="EMBL" id="KAI0060284.1"/>
    </source>
</evidence>
<comment type="caution">
    <text evidence="1">The sequence shown here is derived from an EMBL/GenBank/DDBJ whole genome shotgun (WGS) entry which is preliminary data.</text>
</comment>
<dbReference type="EMBL" id="MU277220">
    <property type="protein sequence ID" value="KAI0060284.1"/>
    <property type="molecule type" value="Genomic_DNA"/>
</dbReference>
<keyword evidence="2" id="KW-1185">Reference proteome</keyword>
<gene>
    <name evidence="1" type="ORF">BV25DRAFT_1828098</name>
</gene>
<name>A0ACB8SV72_9AGAM</name>
<organism evidence="1 2">
    <name type="scientific">Artomyces pyxidatus</name>
    <dbReference type="NCBI Taxonomy" id="48021"/>
    <lineage>
        <taxon>Eukaryota</taxon>
        <taxon>Fungi</taxon>
        <taxon>Dikarya</taxon>
        <taxon>Basidiomycota</taxon>
        <taxon>Agaricomycotina</taxon>
        <taxon>Agaricomycetes</taxon>
        <taxon>Russulales</taxon>
        <taxon>Auriscalpiaceae</taxon>
        <taxon>Artomyces</taxon>
    </lineage>
</organism>
<evidence type="ECO:0000313" key="2">
    <source>
        <dbReference type="Proteomes" id="UP000814140"/>
    </source>
</evidence>
<dbReference type="Proteomes" id="UP000814140">
    <property type="component" value="Unassembled WGS sequence"/>
</dbReference>
<proteinExistence type="predicted"/>
<accession>A0ACB8SV72</accession>
<reference evidence="1" key="1">
    <citation type="submission" date="2021-03" db="EMBL/GenBank/DDBJ databases">
        <authorList>
            <consortium name="DOE Joint Genome Institute"/>
            <person name="Ahrendt S."/>
            <person name="Looney B.P."/>
            <person name="Miyauchi S."/>
            <person name="Morin E."/>
            <person name="Drula E."/>
            <person name="Courty P.E."/>
            <person name="Chicoki N."/>
            <person name="Fauchery L."/>
            <person name="Kohler A."/>
            <person name="Kuo A."/>
            <person name="Labutti K."/>
            <person name="Pangilinan J."/>
            <person name="Lipzen A."/>
            <person name="Riley R."/>
            <person name="Andreopoulos W."/>
            <person name="He G."/>
            <person name="Johnson J."/>
            <person name="Barry K.W."/>
            <person name="Grigoriev I.V."/>
            <person name="Nagy L."/>
            <person name="Hibbett D."/>
            <person name="Henrissat B."/>
            <person name="Matheny P.B."/>
            <person name="Labbe J."/>
            <person name="Martin F."/>
        </authorList>
    </citation>
    <scope>NUCLEOTIDE SEQUENCE</scope>
    <source>
        <strain evidence="1">HHB10654</strain>
    </source>
</reference>
<reference evidence="1" key="2">
    <citation type="journal article" date="2022" name="New Phytol.">
        <title>Evolutionary transition to the ectomycorrhizal habit in the genomes of a hyperdiverse lineage of mushroom-forming fungi.</title>
        <authorList>
            <person name="Looney B."/>
            <person name="Miyauchi S."/>
            <person name="Morin E."/>
            <person name="Drula E."/>
            <person name="Courty P.E."/>
            <person name="Kohler A."/>
            <person name="Kuo A."/>
            <person name="LaButti K."/>
            <person name="Pangilinan J."/>
            <person name="Lipzen A."/>
            <person name="Riley R."/>
            <person name="Andreopoulos W."/>
            <person name="He G."/>
            <person name="Johnson J."/>
            <person name="Nolan M."/>
            <person name="Tritt A."/>
            <person name="Barry K.W."/>
            <person name="Grigoriev I.V."/>
            <person name="Nagy L.G."/>
            <person name="Hibbett D."/>
            <person name="Henrissat B."/>
            <person name="Matheny P.B."/>
            <person name="Labbe J."/>
            <person name="Martin F.M."/>
        </authorList>
    </citation>
    <scope>NUCLEOTIDE SEQUENCE</scope>
    <source>
        <strain evidence="1">HHB10654</strain>
    </source>
</reference>
<sequence>MSRMLPMFPFPLHVPLAAVVLPYVPRASGASQPLFSSLLVTSFHLHAVTSPTPSPLPRSLSQPSPRAPTADGGEFCGMFRRHVEQDLIGSIDMQAAA</sequence>